<protein>
    <submittedName>
        <fullName evidence="1">Uncharacterized protein</fullName>
    </submittedName>
</protein>
<dbReference type="Proteomes" id="UP000814033">
    <property type="component" value="Unassembled WGS sequence"/>
</dbReference>
<comment type="caution">
    <text evidence="1">The sequence shown here is derived from an EMBL/GenBank/DDBJ whole genome shotgun (WGS) entry which is preliminary data.</text>
</comment>
<dbReference type="EMBL" id="MU275866">
    <property type="protein sequence ID" value="KAI0049995.1"/>
    <property type="molecule type" value="Genomic_DNA"/>
</dbReference>
<evidence type="ECO:0000313" key="1">
    <source>
        <dbReference type="EMBL" id="KAI0049995.1"/>
    </source>
</evidence>
<gene>
    <name evidence="1" type="ORF">FA95DRAFT_698784</name>
</gene>
<organism evidence="1 2">
    <name type="scientific">Auriscalpium vulgare</name>
    <dbReference type="NCBI Taxonomy" id="40419"/>
    <lineage>
        <taxon>Eukaryota</taxon>
        <taxon>Fungi</taxon>
        <taxon>Dikarya</taxon>
        <taxon>Basidiomycota</taxon>
        <taxon>Agaricomycotina</taxon>
        <taxon>Agaricomycetes</taxon>
        <taxon>Russulales</taxon>
        <taxon>Auriscalpiaceae</taxon>
        <taxon>Auriscalpium</taxon>
    </lineage>
</organism>
<reference evidence="1" key="1">
    <citation type="submission" date="2021-02" db="EMBL/GenBank/DDBJ databases">
        <authorList>
            <consortium name="DOE Joint Genome Institute"/>
            <person name="Ahrendt S."/>
            <person name="Looney B.P."/>
            <person name="Miyauchi S."/>
            <person name="Morin E."/>
            <person name="Drula E."/>
            <person name="Courty P.E."/>
            <person name="Chicoki N."/>
            <person name="Fauchery L."/>
            <person name="Kohler A."/>
            <person name="Kuo A."/>
            <person name="Labutti K."/>
            <person name="Pangilinan J."/>
            <person name="Lipzen A."/>
            <person name="Riley R."/>
            <person name="Andreopoulos W."/>
            <person name="He G."/>
            <person name="Johnson J."/>
            <person name="Barry K.W."/>
            <person name="Grigoriev I.V."/>
            <person name="Nagy L."/>
            <person name="Hibbett D."/>
            <person name="Henrissat B."/>
            <person name="Matheny P.B."/>
            <person name="Labbe J."/>
            <person name="Martin F."/>
        </authorList>
    </citation>
    <scope>NUCLEOTIDE SEQUENCE</scope>
    <source>
        <strain evidence="1">FP105234-sp</strain>
    </source>
</reference>
<keyword evidence="2" id="KW-1185">Reference proteome</keyword>
<name>A0ACB8S2B4_9AGAM</name>
<accession>A0ACB8S2B4</accession>
<proteinExistence type="predicted"/>
<reference evidence="1" key="2">
    <citation type="journal article" date="2022" name="New Phytol.">
        <title>Evolutionary transition to the ectomycorrhizal habit in the genomes of a hyperdiverse lineage of mushroom-forming fungi.</title>
        <authorList>
            <person name="Looney B."/>
            <person name="Miyauchi S."/>
            <person name="Morin E."/>
            <person name="Drula E."/>
            <person name="Courty P.E."/>
            <person name="Kohler A."/>
            <person name="Kuo A."/>
            <person name="LaButti K."/>
            <person name="Pangilinan J."/>
            <person name="Lipzen A."/>
            <person name="Riley R."/>
            <person name="Andreopoulos W."/>
            <person name="He G."/>
            <person name="Johnson J."/>
            <person name="Nolan M."/>
            <person name="Tritt A."/>
            <person name="Barry K.W."/>
            <person name="Grigoriev I.V."/>
            <person name="Nagy L.G."/>
            <person name="Hibbett D."/>
            <person name="Henrissat B."/>
            <person name="Matheny P.B."/>
            <person name="Labbe J."/>
            <person name="Martin F.M."/>
        </authorList>
    </citation>
    <scope>NUCLEOTIDE SEQUENCE</scope>
    <source>
        <strain evidence="1">FP105234-sp</strain>
    </source>
</reference>
<sequence>MIPRMGGLYIGILVAAALWGVTALQTWFYYREYTKDPWYLKLLVGVVFLLDTVHQVFISHTGYMYFVTHYFDPQYLAIVPWSILAEVMVAGFVALLVQIFFVHRIYILSEKNAYLTAGVAALVCAQFGVTSAYCGKAFSMSTYAEIGTIKGLSMGINGTTAASDLVIALVLCGLLHTSRTGFKNSDTLINKLIIFTMNTGLLTSIDAIFSLATIAALPDKFIYIGFFFALSRLYSNSLLATLNARAHFRNDSSHGNSSFALSISDRPGVRPLHSQPNNITIRIDTTKEFNHDRDGDDTGSDRKL</sequence>
<evidence type="ECO:0000313" key="2">
    <source>
        <dbReference type="Proteomes" id="UP000814033"/>
    </source>
</evidence>